<comment type="caution">
    <text evidence="1">The sequence shown here is derived from an EMBL/GenBank/DDBJ whole genome shotgun (WGS) entry which is preliminary data.</text>
</comment>
<protein>
    <submittedName>
        <fullName evidence="1">Uncharacterized protein</fullName>
    </submittedName>
</protein>
<dbReference type="EMBL" id="CATQJA010001003">
    <property type="protein sequence ID" value="CAJ0565188.1"/>
    <property type="molecule type" value="Genomic_DNA"/>
</dbReference>
<reference evidence="1" key="1">
    <citation type="submission" date="2023-06" db="EMBL/GenBank/DDBJ databases">
        <authorList>
            <person name="Delattre M."/>
        </authorList>
    </citation>
    <scope>NUCLEOTIDE SEQUENCE</scope>
    <source>
        <strain evidence="1">AF72</strain>
    </source>
</reference>
<organism evidence="1 2">
    <name type="scientific">Mesorhabditis spiculigera</name>
    <dbReference type="NCBI Taxonomy" id="96644"/>
    <lineage>
        <taxon>Eukaryota</taxon>
        <taxon>Metazoa</taxon>
        <taxon>Ecdysozoa</taxon>
        <taxon>Nematoda</taxon>
        <taxon>Chromadorea</taxon>
        <taxon>Rhabditida</taxon>
        <taxon>Rhabditina</taxon>
        <taxon>Rhabditomorpha</taxon>
        <taxon>Rhabditoidea</taxon>
        <taxon>Rhabditidae</taxon>
        <taxon>Mesorhabditinae</taxon>
        <taxon>Mesorhabditis</taxon>
    </lineage>
</organism>
<evidence type="ECO:0000313" key="1">
    <source>
        <dbReference type="EMBL" id="CAJ0565188.1"/>
    </source>
</evidence>
<proteinExistence type="predicted"/>
<gene>
    <name evidence="1" type="ORF">MSPICULIGERA_LOCUS3841</name>
</gene>
<feature type="non-terminal residue" evidence="1">
    <location>
        <position position="1"/>
    </location>
</feature>
<keyword evidence="2" id="KW-1185">Reference proteome</keyword>
<dbReference type="Proteomes" id="UP001177023">
    <property type="component" value="Unassembled WGS sequence"/>
</dbReference>
<evidence type="ECO:0000313" key="2">
    <source>
        <dbReference type="Proteomes" id="UP001177023"/>
    </source>
</evidence>
<sequence length="69" mass="8326">MISNYLDILYTDTNLIFDRRFYSYVLPAVKSMGEPYTLRIKFTTDFWNPIQWKSGRLFGRPRPKSQHFS</sequence>
<name>A0AA36CA25_9BILA</name>
<dbReference type="AlphaFoldDB" id="A0AA36CA25"/>
<accession>A0AA36CA25</accession>